<evidence type="ECO:0000313" key="4">
    <source>
        <dbReference type="EMBL" id="RKI90657.1"/>
    </source>
</evidence>
<gene>
    <name evidence="4" type="ORF">D7V94_12765</name>
</gene>
<evidence type="ECO:0000256" key="2">
    <source>
        <dbReference type="ARBA" id="ARBA00022679"/>
    </source>
</evidence>
<sequence>MVTVYYVEVFTRLAEERFKFYLDKVEEERKKKILLMKNEEGRLQSLTAGSLLYLALCGRIGDEERHRAPFSIGYEKSGKPYLREYPDIHFNLSHSGAYVCCGLSDSPVGVDIQKITDVKKGLAGRFFTEEDNRRLNNACSGEERKAFFFRMWSIKESFIKLTGRGMAQGLDTFEIDWEKNRVHDRGKSGTYAYFTTWDALTGYSACVCSWEPVESAEWKRITAGFLY</sequence>
<comment type="caution">
    <text evidence="4">The sequence shown here is derived from an EMBL/GenBank/DDBJ whole genome shotgun (WGS) entry which is preliminary data.</text>
</comment>
<dbReference type="RefSeq" id="WP_120470363.1">
    <property type="nucleotide sequence ID" value="NZ_RAYQ01000013.1"/>
</dbReference>
<dbReference type="GO" id="GO:0008897">
    <property type="term" value="F:holo-[acyl-carrier-protein] synthase activity"/>
    <property type="evidence" value="ECO:0007669"/>
    <property type="project" value="InterPro"/>
</dbReference>
<dbReference type="Gene3D" id="3.90.470.20">
    <property type="entry name" value="4'-phosphopantetheinyl transferase domain"/>
    <property type="match status" value="2"/>
</dbReference>
<comment type="similarity">
    <text evidence="1">Belongs to the P-Pant transferase superfamily. Gsp/Sfp/HetI/AcpT family.</text>
</comment>
<proteinExistence type="inferred from homology"/>
<dbReference type="GO" id="GO:0019878">
    <property type="term" value="P:lysine biosynthetic process via aminoadipic acid"/>
    <property type="evidence" value="ECO:0007669"/>
    <property type="project" value="TreeGrafter"/>
</dbReference>
<dbReference type="Pfam" id="PF01648">
    <property type="entry name" value="ACPS"/>
    <property type="match status" value="1"/>
</dbReference>
<dbReference type="AlphaFoldDB" id="A0A3A9AGZ0"/>
<evidence type="ECO:0000313" key="5">
    <source>
        <dbReference type="Proteomes" id="UP000280696"/>
    </source>
</evidence>
<dbReference type="EMBL" id="RAYQ01000013">
    <property type="protein sequence ID" value="RKI90657.1"/>
    <property type="molecule type" value="Genomic_DNA"/>
</dbReference>
<dbReference type="OrthoDB" id="9808281at2"/>
<accession>A0A3A9AGZ0</accession>
<dbReference type="GO" id="GO:0000287">
    <property type="term" value="F:magnesium ion binding"/>
    <property type="evidence" value="ECO:0007669"/>
    <property type="project" value="InterPro"/>
</dbReference>
<dbReference type="PANTHER" id="PTHR12215:SF10">
    <property type="entry name" value="L-AMINOADIPATE-SEMIALDEHYDE DEHYDROGENASE-PHOSPHOPANTETHEINYL TRANSFERASE"/>
    <property type="match status" value="1"/>
</dbReference>
<dbReference type="InterPro" id="IPR050559">
    <property type="entry name" value="P-Pant_transferase_sf"/>
</dbReference>
<dbReference type="PANTHER" id="PTHR12215">
    <property type="entry name" value="PHOSPHOPANTETHEINE TRANSFERASE"/>
    <property type="match status" value="1"/>
</dbReference>
<keyword evidence="2 4" id="KW-0808">Transferase</keyword>
<dbReference type="InterPro" id="IPR008278">
    <property type="entry name" value="4-PPantetheinyl_Trfase_dom"/>
</dbReference>
<name>A0A3A9AGZ0_9FIRM</name>
<dbReference type="InterPro" id="IPR037143">
    <property type="entry name" value="4-PPantetheinyl_Trfase_dom_sf"/>
</dbReference>
<dbReference type="Proteomes" id="UP000280696">
    <property type="component" value="Unassembled WGS sequence"/>
</dbReference>
<keyword evidence="5" id="KW-1185">Reference proteome</keyword>
<dbReference type="SUPFAM" id="SSF56214">
    <property type="entry name" value="4'-phosphopantetheinyl transferase"/>
    <property type="match status" value="2"/>
</dbReference>
<feature type="domain" description="4'-phosphopantetheinyl transferase" evidence="3">
    <location>
        <begin position="107"/>
        <end position="181"/>
    </location>
</feature>
<evidence type="ECO:0000259" key="3">
    <source>
        <dbReference type="Pfam" id="PF01648"/>
    </source>
</evidence>
<dbReference type="GO" id="GO:0005829">
    <property type="term" value="C:cytosol"/>
    <property type="evidence" value="ECO:0007669"/>
    <property type="project" value="TreeGrafter"/>
</dbReference>
<reference evidence="4 5" key="1">
    <citation type="submission" date="2018-09" db="EMBL/GenBank/DDBJ databases">
        <title>Murine metabolic-syndrome-specific gut microbial biobank.</title>
        <authorList>
            <person name="Liu C."/>
        </authorList>
    </citation>
    <scope>NUCLEOTIDE SEQUENCE [LARGE SCALE GENOMIC DNA]</scope>
    <source>
        <strain evidence="4 5">0.1xD8-82</strain>
    </source>
</reference>
<protein>
    <submittedName>
        <fullName evidence="4">4'-phosphopantetheinyl transferase superfamily protein</fullName>
    </submittedName>
</protein>
<organism evidence="4 5">
    <name type="scientific">Parablautia intestinalis</name>
    <dbReference type="NCBI Taxonomy" id="2320100"/>
    <lineage>
        <taxon>Bacteria</taxon>
        <taxon>Bacillati</taxon>
        <taxon>Bacillota</taxon>
        <taxon>Clostridia</taxon>
        <taxon>Lachnospirales</taxon>
        <taxon>Lachnospiraceae</taxon>
        <taxon>Parablautia</taxon>
    </lineage>
</organism>
<evidence type="ECO:0000256" key="1">
    <source>
        <dbReference type="ARBA" id="ARBA00010990"/>
    </source>
</evidence>